<dbReference type="GO" id="GO:0006096">
    <property type="term" value="P:glycolytic process"/>
    <property type="evidence" value="ECO:0007669"/>
    <property type="project" value="UniProtKB-UniRule"/>
</dbReference>
<dbReference type="InterPro" id="IPR029017">
    <property type="entry name" value="Enolase-like_N"/>
</dbReference>
<evidence type="ECO:0000256" key="7">
    <source>
        <dbReference type="PIRSR" id="PIRSR001400-1"/>
    </source>
</evidence>
<comment type="similarity">
    <text evidence="2 6">Belongs to the enolase family.</text>
</comment>
<evidence type="ECO:0000256" key="1">
    <source>
        <dbReference type="ARBA" id="ARBA00005031"/>
    </source>
</evidence>
<keyword evidence="6" id="KW-0963">Cytoplasm</keyword>
<dbReference type="InterPro" id="IPR036849">
    <property type="entry name" value="Enolase-like_C_sf"/>
</dbReference>
<evidence type="ECO:0000259" key="10">
    <source>
        <dbReference type="SMART" id="SM01192"/>
    </source>
</evidence>
<dbReference type="PIRSF" id="PIRSF001400">
    <property type="entry name" value="Enolase"/>
    <property type="match status" value="1"/>
</dbReference>
<comment type="cofactor">
    <cofactor evidence="6">
        <name>Mg(2+)</name>
        <dbReference type="ChEBI" id="CHEBI:18420"/>
    </cofactor>
    <text evidence="6">Binds a second Mg(2+) ion via substrate during catalysis.</text>
</comment>
<comment type="pathway">
    <text evidence="1 6">Carbohydrate degradation; glycolysis; pyruvate from D-glyceraldehyde 3-phosphate: step 4/5.</text>
</comment>
<dbReference type="Proteomes" id="UP000244066">
    <property type="component" value="Unassembled WGS sequence"/>
</dbReference>
<proteinExistence type="inferred from homology"/>
<feature type="active site" description="Proton donor" evidence="6 7">
    <location>
        <position position="201"/>
    </location>
</feature>
<dbReference type="Pfam" id="PF03952">
    <property type="entry name" value="Enolase_N"/>
    <property type="match status" value="1"/>
</dbReference>
<dbReference type="PANTHER" id="PTHR11902:SF1">
    <property type="entry name" value="ENOLASE"/>
    <property type="match status" value="1"/>
</dbReference>
<dbReference type="SUPFAM" id="SSF54826">
    <property type="entry name" value="Enolase N-terminal domain-like"/>
    <property type="match status" value="1"/>
</dbReference>
<feature type="active site" description="Proton acceptor" evidence="6 7">
    <location>
        <position position="333"/>
    </location>
</feature>
<feature type="binding site" evidence="8">
    <location>
        <begin position="360"/>
        <end position="363"/>
    </location>
    <ligand>
        <name>substrate</name>
    </ligand>
</feature>
<reference evidence="12 13" key="1">
    <citation type="submission" date="2017-04" db="EMBL/GenBank/DDBJ databases">
        <title>Draft Aigarchaeota genome from a New Zealand hot spring.</title>
        <authorList>
            <person name="Reysenbach A.-L."/>
            <person name="Donaho J.A."/>
            <person name="Gerhart J."/>
            <person name="Kelley J.F."/>
            <person name="Kouba K."/>
            <person name="Podar M."/>
            <person name="Stott M."/>
        </authorList>
    </citation>
    <scope>NUCLEOTIDE SEQUENCE [LARGE SCALE GENOMIC DNA]</scope>
    <source>
        <strain evidence="12">NZ13_MG1</strain>
    </source>
</reference>
<dbReference type="HAMAP" id="MF_00318">
    <property type="entry name" value="Enolase"/>
    <property type="match status" value="1"/>
</dbReference>
<dbReference type="Gene3D" id="3.30.390.10">
    <property type="entry name" value="Enolase-like, N-terminal domain"/>
    <property type="match status" value="1"/>
</dbReference>
<name>A0A2R7Y3I7_9ARCH</name>
<feature type="binding site" evidence="6">
    <location>
        <position position="363"/>
    </location>
    <ligand>
        <name>(2R)-2-phosphoglycerate</name>
        <dbReference type="ChEBI" id="CHEBI:58289"/>
    </ligand>
</feature>
<protein>
    <recommendedName>
        <fullName evidence="6">Enolase</fullName>
        <ecNumber evidence="6">4.2.1.11</ecNumber>
    </recommendedName>
    <alternativeName>
        <fullName evidence="6">2-phospho-D-glycerate hydro-lyase</fullName>
    </alternativeName>
    <alternativeName>
        <fullName evidence="6">2-phosphoglycerate dehydratase</fullName>
    </alternativeName>
</protein>
<feature type="binding site" evidence="8">
    <location>
        <position position="158"/>
    </location>
    <ligand>
        <name>substrate</name>
    </ligand>
</feature>
<dbReference type="AlphaFoldDB" id="A0A2R7Y3I7"/>
<dbReference type="EMBL" id="NDWU01000011">
    <property type="protein sequence ID" value="PUA31979.1"/>
    <property type="molecule type" value="Genomic_DNA"/>
</dbReference>
<keyword evidence="6" id="KW-0964">Secreted</keyword>
<dbReference type="InterPro" id="IPR000941">
    <property type="entry name" value="Enolase"/>
</dbReference>
<dbReference type="EC" id="4.2.1.11" evidence="6"/>
<evidence type="ECO:0000256" key="5">
    <source>
        <dbReference type="ARBA" id="ARBA00023239"/>
    </source>
</evidence>
<feature type="binding site" evidence="8">
    <location>
        <position position="148"/>
    </location>
    <ligand>
        <name>substrate</name>
    </ligand>
</feature>
<comment type="caution">
    <text evidence="12">The sequence shown here is derived from an EMBL/GenBank/DDBJ whole genome shotgun (WGS) entry which is preliminary data.</text>
</comment>
<evidence type="ECO:0000256" key="2">
    <source>
        <dbReference type="ARBA" id="ARBA00009604"/>
    </source>
</evidence>
<feature type="binding site" evidence="8">
    <location>
        <position position="384"/>
    </location>
    <ligand>
        <name>substrate</name>
    </ligand>
</feature>
<feature type="binding site" evidence="6 9">
    <location>
        <position position="237"/>
    </location>
    <ligand>
        <name>Mg(2+)</name>
        <dbReference type="ChEBI" id="CHEBI:18420"/>
    </ligand>
</feature>
<evidence type="ECO:0000313" key="13">
    <source>
        <dbReference type="Proteomes" id="UP000244066"/>
    </source>
</evidence>
<evidence type="ECO:0000256" key="9">
    <source>
        <dbReference type="PIRSR" id="PIRSR001400-3"/>
    </source>
</evidence>
<evidence type="ECO:0000256" key="4">
    <source>
        <dbReference type="ARBA" id="ARBA00023152"/>
    </source>
</evidence>
<feature type="binding site" evidence="6">
    <location>
        <position position="333"/>
    </location>
    <ligand>
        <name>(2R)-2-phosphoglycerate</name>
        <dbReference type="ChEBI" id="CHEBI:58289"/>
    </ligand>
</feature>
<dbReference type="GO" id="GO:0000287">
    <property type="term" value="F:magnesium ion binding"/>
    <property type="evidence" value="ECO:0007669"/>
    <property type="project" value="UniProtKB-UniRule"/>
</dbReference>
<dbReference type="UniPathway" id="UPA00109">
    <property type="reaction ID" value="UER00187"/>
</dbReference>
<dbReference type="InterPro" id="IPR020810">
    <property type="entry name" value="Enolase_C"/>
</dbReference>
<dbReference type="Pfam" id="PF00113">
    <property type="entry name" value="Enolase_C"/>
    <property type="match status" value="1"/>
</dbReference>
<dbReference type="InterPro" id="IPR020811">
    <property type="entry name" value="Enolase_N"/>
</dbReference>
<evidence type="ECO:0000259" key="11">
    <source>
        <dbReference type="SMART" id="SM01193"/>
    </source>
</evidence>
<accession>A0A2R7Y3I7</accession>
<keyword evidence="5 6" id="KW-0456">Lyase</keyword>
<dbReference type="PRINTS" id="PR00148">
    <property type="entry name" value="ENOLASE"/>
</dbReference>
<keyword evidence="4 6" id="KW-0324">Glycolysis</keyword>
<keyword evidence="3 6" id="KW-0460">Magnesium</keyword>
<evidence type="ECO:0000256" key="6">
    <source>
        <dbReference type="HAMAP-Rule" id="MF_00318"/>
    </source>
</evidence>
<evidence type="ECO:0000313" key="12">
    <source>
        <dbReference type="EMBL" id="PUA31979.1"/>
    </source>
</evidence>
<dbReference type="GO" id="GO:0000015">
    <property type="term" value="C:phosphopyruvate hydratase complex"/>
    <property type="evidence" value="ECO:0007669"/>
    <property type="project" value="InterPro"/>
</dbReference>
<dbReference type="GO" id="GO:0009986">
    <property type="term" value="C:cell surface"/>
    <property type="evidence" value="ECO:0007669"/>
    <property type="project" value="UniProtKB-SubCell"/>
</dbReference>
<evidence type="ECO:0000256" key="8">
    <source>
        <dbReference type="PIRSR" id="PIRSR001400-2"/>
    </source>
</evidence>
<gene>
    <name evidence="6" type="primary">eno</name>
    <name evidence="12" type="ORF">B9J98_04875</name>
</gene>
<feature type="binding site" evidence="6 9">
    <location>
        <position position="282"/>
    </location>
    <ligand>
        <name>Mg(2+)</name>
        <dbReference type="ChEBI" id="CHEBI:18420"/>
    </ligand>
</feature>
<dbReference type="SUPFAM" id="SSF51604">
    <property type="entry name" value="Enolase C-terminal domain-like"/>
    <property type="match status" value="1"/>
</dbReference>
<feature type="binding site" evidence="6">
    <location>
        <position position="362"/>
    </location>
    <ligand>
        <name>(2R)-2-phosphoglycerate</name>
        <dbReference type="ChEBI" id="CHEBI:58289"/>
    </ligand>
</feature>
<feature type="binding site" evidence="6 9">
    <location>
        <position position="308"/>
    </location>
    <ligand>
        <name>Mg(2+)</name>
        <dbReference type="ChEBI" id="CHEBI:18420"/>
    </ligand>
</feature>
<evidence type="ECO:0000256" key="3">
    <source>
        <dbReference type="ARBA" id="ARBA00022842"/>
    </source>
</evidence>
<dbReference type="SMART" id="SM01192">
    <property type="entry name" value="Enolase_C"/>
    <property type="match status" value="1"/>
</dbReference>
<dbReference type="InterPro" id="IPR020809">
    <property type="entry name" value="Enolase_CS"/>
</dbReference>
<feature type="domain" description="Enolase C-terminal TIM barrel" evidence="10">
    <location>
        <begin position="132"/>
        <end position="412"/>
    </location>
</feature>
<comment type="catalytic activity">
    <reaction evidence="6">
        <text>(2R)-2-phosphoglycerate = phosphoenolpyruvate + H2O</text>
        <dbReference type="Rhea" id="RHEA:10164"/>
        <dbReference type="ChEBI" id="CHEBI:15377"/>
        <dbReference type="ChEBI" id="CHEBI:58289"/>
        <dbReference type="ChEBI" id="CHEBI:58702"/>
        <dbReference type="EC" id="4.2.1.11"/>
    </reaction>
</comment>
<comment type="cofactor">
    <cofactor evidence="9">
        <name>Mg(2+)</name>
        <dbReference type="ChEBI" id="CHEBI:18420"/>
    </cofactor>
    <text evidence="9">Mg(2+) is required for catalysis and for stabilizing the dimer.</text>
</comment>
<feature type="binding site" evidence="8">
    <location>
        <position position="282"/>
    </location>
    <ligand>
        <name>substrate</name>
    </ligand>
</feature>
<feature type="binding site" evidence="6">
    <location>
        <position position="384"/>
    </location>
    <ligand>
        <name>(2R)-2-phosphoglycerate</name>
        <dbReference type="ChEBI" id="CHEBI:58289"/>
    </ligand>
</feature>
<dbReference type="PANTHER" id="PTHR11902">
    <property type="entry name" value="ENOLASE"/>
    <property type="match status" value="1"/>
</dbReference>
<dbReference type="SMART" id="SM01193">
    <property type="entry name" value="Enolase_N"/>
    <property type="match status" value="1"/>
</dbReference>
<dbReference type="PROSITE" id="PS00164">
    <property type="entry name" value="ENOLASE"/>
    <property type="match status" value="1"/>
</dbReference>
<organism evidence="12 13">
    <name type="scientific">Candidatus Terraquivivens tikiterensis</name>
    <dbReference type="NCBI Taxonomy" id="1980982"/>
    <lineage>
        <taxon>Archaea</taxon>
        <taxon>Nitrososphaerota</taxon>
        <taxon>Candidatus Wolframiiraptoraceae</taxon>
        <taxon>Candidatus Terraquivivens</taxon>
    </lineage>
</organism>
<feature type="binding site" evidence="6">
    <location>
        <position position="157"/>
    </location>
    <ligand>
        <name>(2R)-2-phosphoglycerate</name>
        <dbReference type="ChEBI" id="CHEBI:58289"/>
    </ligand>
</feature>
<keyword evidence="6 9" id="KW-0479">Metal-binding</keyword>
<dbReference type="GO" id="GO:0004634">
    <property type="term" value="F:phosphopyruvate hydratase activity"/>
    <property type="evidence" value="ECO:0007669"/>
    <property type="project" value="UniProtKB-UniRule"/>
</dbReference>
<comment type="function">
    <text evidence="6">Catalyzes the reversible conversion of 2-phosphoglycerate (2-PG) into phosphoenolpyruvate (PEP). It is essential for the degradation of carbohydrates via glycolysis.</text>
</comment>
<dbReference type="Gene3D" id="3.20.20.120">
    <property type="entry name" value="Enolase-like C-terminal domain"/>
    <property type="match status" value="1"/>
</dbReference>
<feature type="domain" description="Enolase N-terminal" evidence="11">
    <location>
        <begin position="7"/>
        <end position="128"/>
    </location>
</feature>
<comment type="subcellular location">
    <subcellularLocation>
        <location evidence="6">Cytoplasm</location>
    </subcellularLocation>
    <subcellularLocation>
        <location evidence="6">Secreted</location>
    </subcellularLocation>
    <subcellularLocation>
        <location evidence="6">Cell surface</location>
    </subcellularLocation>
    <text evidence="6">Fractions of enolase are present in both the cytoplasm and on the cell surface.</text>
</comment>
<dbReference type="GO" id="GO:0005576">
    <property type="term" value="C:extracellular region"/>
    <property type="evidence" value="ECO:0007669"/>
    <property type="project" value="UniProtKB-SubCell"/>
</dbReference>
<sequence length="417" mass="44374">MSSPSKIVDAHARIVFDSRGDETVEVEIKTAGGFGRVAAPAGKSRGVKEAVPYPPGGVKESLDLFKKVIKQRLIGLDASEQESVDSMLKEVDGTERFERIGGNLAYAVSFAAAVAASDSFRKPLYEFLNPKASMVPLPLGNVLGGGKHAGRGAPDIQEVLTVPLNPKTPFDAVVTNALVHKELGKILQRKLPGFPLGKGDEGAYAPSMHAYDALDSVVEAAAKVSELTGIKIGVGIDVAASSLWDGKRGLYVYENEGKCMTREEHISFILSLIEDFNLVYVEDPVEEYDFEGFKEILRNAPDVLVCADDLVVTNAMLIRKAGESGAANAVIIKPNQVGTLTDTRKACKAAQDLSMVTVASHRSGDIPEGHLAHIAVGLECRLIKSGVVGGERVAKANELLRIGESLGSRLRMATLGG</sequence>
<feature type="binding site" evidence="8">
    <location>
        <position position="308"/>
    </location>
    <ligand>
        <name>substrate</name>
    </ligand>
</feature>